<feature type="chain" id="PRO_5047057842" evidence="2">
    <location>
        <begin position="28"/>
        <end position="718"/>
    </location>
</feature>
<feature type="region of interest" description="Disordered" evidence="1">
    <location>
        <begin position="147"/>
        <end position="230"/>
    </location>
</feature>
<organism evidence="3 4">
    <name type="scientific">Nannocystis bainbridge</name>
    <dbReference type="NCBI Taxonomy" id="2995303"/>
    <lineage>
        <taxon>Bacteria</taxon>
        <taxon>Pseudomonadati</taxon>
        <taxon>Myxococcota</taxon>
        <taxon>Polyangia</taxon>
        <taxon>Nannocystales</taxon>
        <taxon>Nannocystaceae</taxon>
        <taxon>Nannocystis</taxon>
    </lineage>
</organism>
<dbReference type="RefSeq" id="WP_272091196.1">
    <property type="nucleotide sequence ID" value="NZ_JAQNDL010000004.1"/>
</dbReference>
<keyword evidence="2" id="KW-0732">Signal</keyword>
<feature type="signal peptide" evidence="2">
    <location>
        <begin position="1"/>
        <end position="27"/>
    </location>
</feature>
<gene>
    <name evidence="3" type="ORF">POL25_37555</name>
</gene>
<name>A0ABT5ED05_9BACT</name>
<evidence type="ECO:0000313" key="4">
    <source>
        <dbReference type="Proteomes" id="UP001221686"/>
    </source>
</evidence>
<evidence type="ECO:0000313" key="3">
    <source>
        <dbReference type="EMBL" id="MDC0722656.1"/>
    </source>
</evidence>
<evidence type="ECO:0000256" key="2">
    <source>
        <dbReference type="SAM" id="SignalP"/>
    </source>
</evidence>
<reference evidence="3 4" key="1">
    <citation type="submission" date="2022-11" db="EMBL/GenBank/DDBJ databases">
        <title>Minimal conservation of predation-associated metabolite biosynthetic gene clusters underscores biosynthetic potential of Myxococcota including descriptions for ten novel species: Archangium lansinium sp. nov., Myxococcus landrumus sp. nov., Nannocystis bai.</title>
        <authorList>
            <person name="Ahearne A."/>
            <person name="Stevens C."/>
            <person name="Dowd S."/>
        </authorList>
    </citation>
    <scope>NUCLEOTIDE SEQUENCE [LARGE SCALE GENOMIC DNA]</scope>
    <source>
        <strain evidence="3 4">BB15-2</strain>
    </source>
</reference>
<evidence type="ECO:0000256" key="1">
    <source>
        <dbReference type="SAM" id="MobiDB-lite"/>
    </source>
</evidence>
<comment type="caution">
    <text evidence="3">The sequence shown here is derived from an EMBL/GenBank/DDBJ whole genome shotgun (WGS) entry which is preliminary data.</text>
</comment>
<dbReference type="PROSITE" id="PS51257">
    <property type="entry name" value="PROKAR_LIPOPROTEIN"/>
    <property type="match status" value="1"/>
</dbReference>
<proteinExistence type="predicted"/>
<protein>
    <submittedName>
        <fullName evidence="3">Uncharacterized protein</fullName>
    </submittedName>
</protein>
<feature type="compositionally biased region" description="Pro residues" evidence="1">
    <location>
        <begin position="210"/>
        <end position="221"/>
    </location>
</feature>
<keyword evidence="4" id="KW-1185">Reference proteome</keyword>
<sequence>MPVALARPRLGLGLAAVLALACGRGGAGSPDDPSDPALRAIHARMPPLERAAVVQGPGFVEGGFVYLALKPGTIQKALQSLPLDPDSARDLAEAGAEFGFDLRVDDVTARLGLDPDAFVTVTIARPIAVTMPGVREALQRVGAAPALPNPFPGAGTTPADVAPWPDSRPNRRPVPPPPVPPPPSPPQPYQDSIPVEPVLPPDIDGLGDPWKPPPPPEPSGPSPDQEAMSRGAGSLAIHNRVHLPAKDPAALPAFLARAVRKERPPEIATLCGQIGPSEFCFGDAGALLVARKEAAAVVLDLFFFPAGTGAAWDPDRVTTVTTGLAAAPANLPVLSTLRGDFAAYADAGAVPALSEVVEITGAVRRLRWDDDAGQRGQRVTRALAQRAALEHLRETRRMFAGMRLEASVEPEAVQMTLSWEPVDAAAADLAEKTFSRPSAGVGAPTLAGLCDGALACWRSSGLPPLAGLSELAIGLYGRDERAFSEALDNAGDFGGVVLGLETWPSALGMLDRWGREQKGMEAGIIRTVLDIVGRVEGTGGSLRSLQVGDRGLQSDYVVYSRVQGQDLALFRSLVAMASLRFSPVTVPGVDAKVETSNLTETGAPVQLYLATDPGTVRLGDKDVEFGWIAAADGQDRLKWLLADIARDKDTDPAFYGELPDLWRLVGSFEDGPRGANFLQSWLSGRGFRMAADVVGGRVRFDFELARRPAPAAAPAIAK</sequence>
<accession>A0ABT5ED05</accession>
<dbReference type="EMBL" id="JAQNDL010000004">
    <property type="protein sequence ID" value="MDC0722656.1"/>
    <property type="molecule type" value="Genomic_DNA"/>
</dbReference>
<feature type="compositionally biased region" description="Pro residues" evidence="1">
    <location>
        <begin position="172"/>
        <end position="188"/>
    </location>
</feature>
<dbReference type="Proteomes" id="UP001221686">
    <property type="component" value="Unassembled WGS sequence"/>
</dbReference>